<sequence>MQGKFQFAQRYVDSVQERPRWRTTLTERISPKFQIGVEYNANAPDAKLNPVGNYFIQTENESRPGIIAGFSSDRIGTPHGMSYFVSAQKQLSGEKGRVAPYLGLSYSEFGKEVLTPFGASLALKDNLVLLPMCDGKYGHTTLSWFSKRGESISLIAAFNKRIGIAFARNF</sequence>
<name>A0A7W9SW30_ARMRO</name>
<proteinExistence type="predicted"/>
<organism evidence="1 2">
    <name type="scientific">Armatimonas rosea</name>
    <dbReference type="NCBI Taxonomy" id="685828"/>
    <lineage>
        <taxon>Bacteria</taxon>
        <taxon>Bacillati</taxon>
        <taxon>Armatimonadota</taxon>
        <taxon>Armatimonadia</taxon>
        <taxon>Armatimonadales</taxon>
        <taxon>Armatimonadaceae</taxon>
        <taxon>Armatimonas</taxon>
    </lineage>
</organism>
<evidence type="ECO:0000313" key="2">
    <source>
        <dbReference type="Proteomes" id="UP000520814"/>
    </source>
</evidence>
<gene>
    <name evidence="1" type="ORF">HNQ39_005762</name>
</gene>
<dbReference type="AlphaFoldDB" id="A0A7W9SW30"/>
<keyword evidence="2" id="KW-1185">Reference proteome</keyword>
<evidence type="ECO:0000313" key="1">
    <source>
        <dbReference type="EMBL" id="MBB6053915.1"/>
    </source>
</evidence>
<comment type="caution">
    <text evidence="1">The sequence shown here is derived from an EMBL/GenBank/DDBJ whole genome shotgun (WGS) entry which is preliminary data.</text>
</comment>
<accession>A0A7W9SW30</accession>
<dbReference type="EMBL" id="JACHGW010000010">
    <property type="protein sequence ID" value="MBB6053915.1"/>
    <property type="molecule type" value="Genomic_DNA"/>
</dbReference>
<dbReference type="Proteomes" id="UP000520814">
    <property type="component" value="Unassembled WGS sequence"/>
</dbReference>
<protein>
    <submittedName>
        <fullName evidence="1">Uncharacterized protein</fullName>
    </submittedName>
</protein>
<reference evidence="1 2" key="1">
    <citation type="submission" date="2020-08" db="EMBL/GenBank/DDBJ databases">
        <title>Genomic Encyclopedia of Type Strains, Phase IV (KMG-IV): sequencing the most valuable type-strain genomes for metagenomic binning, comparative biology and taxonomic classification.</title>
        <authorList>
            <person name="Goeker M."/>
        </authorList>
    </citation>
    <scope>NUCLEOTIDE SEQUENCE [LARGE SCALE GENOMIC DNA]</scope>
    <source>
        <strain evidence="1 2">DSM 23562</strain>
    </source>
</reference>
<dbReference type="RefSeq" id="WP_184204005.1">
    <property type="nucleotide sequence ID" value="NZ_JACHGW010000010.1"/>
</dbReference>